<keyword evidence="1" id="KW-0175">Coiled coil</keyword>
<feature type="coiled-coil region" evidence="1">
    <location>
        <begin position="598"/>
        <end position="625"/>
    </location>
</feature>
<evidence type="ECO:0000313" key="3">
    <source>
        <dbReference type="Proteomes" id="UP000192491"/>
    </source>
</evidence>
<gene>
    <name evidence="2" type="ORF">BWK73_47065</name>
</gene>
<accession>A0A1Y1QA27</accession>
<sequence>MAFSSKQLEQHILASYYNDARLNILACLNDIREKSGKRPIENEDQIKHAFTDLALSKATPERQTELIKQLRHRFHFLDLLTDASPQVSQKKKQDNATPLPHYYESHLTWMLELVNGLRNTMAHPVDKEITIAYAIHKKLYFALSKLYDSSFHTIKTRFSHETNAMQPFQRCDSKGKPKSAKQFAFALCTDPLDLSESSDLPQSKVLHDFGHILFCSLFLEKSQSAELINYFWQTQQGSKWGDTVQRTIIREMIAVYRVRLPLQRLKSDDTSTAVTLDTLSELSRCPRALLDALSPDDQARFRGDVGSNDSTDAADADTSENTYLFARSRQERFIPLMMRFFDFNPANKLRFAVDLGQFYYNVRLKPASQFTDETARVRRLGQKILAYGRLSDFDPDDKPAEWQQLENNYSVSRDEEEQTLQNASDTIQVLKPYIVPTYPHYHYFDDKIGFRLESKPATGYPDLQALAVDSAVILNSPASRDMMPEFWVSPAQLLALVFYSQLQPASPNQQRYLALDILLTKYRVGMKNLLNALAHGNVSLSGAPHSAERREQAQQWVDKHFDHNAGTRFAVPLSHLPKVVIQHLLGAEDRQVAVAEVVARAEHVLAETQHKQDQLKQLLQHADKKRGQKGFKAIKCGHIGDFLTDDLMRFQPVDADKSDGGKINSQQYQILQAALAYYGAHVNEPPKVVDLLRDAGLLHGKFAHPFIADLNLESQPNQYRGLISFYEAYLKARARYLKAFIKEQQQRRTVTFVPQWLRLRQPSSLQNWLNEQRDANGNLTQPLPLMDNMLYPPILALVGEALDIDPHTLEQEGMQRFMRGDEEIAIPPAVTWLIKRYLGARGDTSQLMYQYPRHHGLFDTWLDKRTPKQRFQEKPTHYLPEAERQAYRDEIRHFVQTNTSAKQADVELREKLGKLLKAYQRDEQTIRHSVSQDMLLYLSARQYLESLHLSNGGLAAKPAWSLQGIEKTLLRTEIHYALPVPGTDKQVFHPACKIRNLGELGLLVRDRRLPSLLRYYSCDENAIHHAEIRAELNSYRRAKVAVMAMVHELEKTLLKVLGDIPERTKEQEKQSKDFGKGRHGDFLFALYQQQRQRTGNEAETFSPARFKRTLLIRNAFSHNQYPDAAAFIPIAAQVQGEAVPSNPANHRKVAERLMQEMENLYSPWMRYLRQYKAE</sequence>
<protein>
    <submittedName>
        <fullName evidence="2">Uncharacterized protein</fullName>
    </submittedName>
</protein>
<dbReference type="Proteomes" id="UP000192491">
    <property type="component" value="Unassembled WGS sequence"/>
</dbReference>
<proteinExistence type="predicted"/>
<evidence type="ECO:0000256" key="1">
    <source>
        <dbReference type="SAM" id="Coils"/>
    </source>
</evidence>
<organism evidence="2 3">
    <name type="scientific">Thiothrix lacustris</name>
    <dbReference type="NCBI Taxonomy" id="525917"/>
    <lineage>
        <taxon>Bacteria</taxon>
        <taxon>Pseudomonadati</taxon>
        <taxon>Pseudomonadota</taxon>
        <taxon>Gammaproteobacteria</taxon>
        <taxon>Thiotrichales</taxon>
        <taxon>Thiotrichaceae</taxon>
        <taxon>Thiothrix</taxon>
    </lineage>
</organism>
<dbReference type="NCBIfam" id="NF038190">
    <property type="entry name" value="VI_Cas13b"/>
    <property type="match status" value="1"/>
</dbReference>
<reference evidence="2 3" key="1">
    <citation type="submission" date="2017-01" db="EMBL/GenBank/DDBJ databases">
        <title>Novel large sulfur bacteria in the metagenomes of groundwater-fed chemosynthetic microbial mats in the Lake Huron basin.</title>
        <authorList>
            <person name="Sharrar A.M."/>
            <person name="Flood B.E."/>
            <person name="Bailey J.V."/>
            <person name="Jones D.S."/>
            <person name="Biddanda B."/>
            <person name="Ruberg S.A."/>
            <person name="Marcus D.N."/>
            <person name="Dick G.J."/>
        </authorList>
    </citation>
    <scope>NUCLEOTIDE SEQUENCE [LARGE SCALE GENOMIC DNA]</scope>
    <source>
        <strain evidence="2">A8</strain>
    </source>
</reference>
<comment type="caution">
    <text evidence="2">The sequence shown here is derived from an EMBL/GenBank/DDBJ whole genome shotgun (WGS) entry which is preliminary data.</text>
</comment>
<dbReference type="AlphaFoldDB" id="A0A1Y1QA27"/>
<name>A0A1Y1QA27_9GAMM</name>
<evidence type="ECO:0000313" key="2">
    <source>
        <dbReference type="EMBL" id="OQX01136.1"/>
    </source>
</evidence>
<dbReference type="EMBL" id="MTEJ01000604">
    <property type="protein sequence ID" value="OQX01136.1"/>
    <property type="molecule type" value="Genomic_DNA"/>
</dbReference>